<reference evidence="1 2" key="1">
    <citation type="journal article" date="2023" name="Science">
        <title>Complex scaffold remodeling in plant triterpene biosynthesis.</title>
        <authorList>
            <person name="De La Pena R."/>
            <person name="Hodgson H."/>
            <person name="Liu J.C."/>
            <person name="Stephenson M.J."/>
            <person name="Martin A.C."/>
            <person name="Owen C."/>
            <person name="Harkess A."/>
            <person name="Leebens-Mack J."/>
            <person name="Jimenez L.E."/>
            <person name="Osbourn A."/>
            <person name="Sattely E.S."/>
        </authorList>
    </citation>
    <scope>NUCLEOTIDE SEQUENCE [LARGE SCALE GENOMIC DNA]</scope>
    <source>
        <strain evidence="2">cv. JPN11</strain>
        <tissue evidence="1">Leaf</tissue>
    </source>
</reference>
<sequence length="564" mass="60900">MNTSQFMDKQIMDLTSSPNNNTNKDKDFIDLMNHPQQEEEDHDVNNGIGIKKEEIVPSYDFQPIRGGLSQALNLDSSTTANSSRVWNSAENKNNSSSSPIRNYGSLDSIEPSKFILGNDRNGSDAAMVSEIDRTMKKYADNLLHVLEGISARLTQLETRTCNLESSVDDLKVSIGNNHGSTDGKMRQMENILREVQSGVHVLKDKQEILEAQLQVGKLQLSKVDEPSESQSTGHTDSVQQGASAPLQSHIQPPPVTFLQSVPPLPPNVVPPPPAPASPQNLPPAPQQNLPPAVQLPNQFPQSQIPSVPHREPFPPLPGQTQDAPNQQYQVPPTQQQQPAPAHQPYQPASQPPFSQPLQSQYSQPPQLPPLPSSVGHLSEEQAYIPSQNYPPNQRQPATQPPSASPPSQNYYGPPSHMYESPAGRSNSGFPTGYGPQSGPNEPFPYGGVPAQYGGGSAMKPLQHSSPMVPGGGSGYPQLPTARVLPHAIPAASGVSGGPGSPGTGNRVPNDDVIDKVTSMGFPRDHVRATVRKLTENGQSVDLNVVLDKLMNDGEVQPQRGWFGR</sequence>
<name>A0ACC1YZW9_MELAZ</name>
<keyword evidence="2" id="KW-1185">Reference proteome</keyword>
<dbReference type="EMBL" id="CM051394">
    <property type="protein sequence ID" value="KAJ4729276.1"/>
    <property type="molecule type" value="Genomic_DNA"/>
</dbReference>
<organism evidence="1 2">
    <name type="scientific">Melia azedarach</name>
    <name type="common">Chinaberry tree</name>
    <dbReference type="NCBI Taxonomy" id="155640"/>
    <lineage>
        <taxon>Eukaryota</taxon>
        <taxon>Viridiplantae</taxon>
        <taxon>Streptophyta</taxon>
        <taxon>Embryophyta</taxon>
        <taxon>Tracheophyta</taxon>
        <taxon>Spermatophyta</taxon>
        <taxon>Magnoliopsida</taxon>
        <taxon>eudicotyledons</taxon>
        <taxon>Gunneridae</taxon>
        <taxon>Pentapetalae</taxon>
        <taxon>rosids</taxon>
        <taxon>malvids</taxon>
        <taxon>Sapindales</taxon>
        <taxon>Meliaceae</taxon>
        <taxon>Melia</taxon>
    </lineage>
</organism>
<proteinExistence type="predicted"/>
<evidence type="ECO:0000313" key="1">
    <source>
        <dbReference type="EMBL" id="KAJ4729276.1"/>
    </source>
</evidence>
<comment type="caution">
    <text evidence="1">The sequence shown here is derived from an EMBL/GenBank/DDBJ whole genome shotgun (WGS) entry which is preliminary data.</text>
</comment>
<protein>
    <submittedName>
        <fullName evidence="1">Pollen-specific leucine-rich repeat extensin-like protein</fullName>
    </submittedName>
</protein>
<accession>A0ACC1YZW9</accession>
<dbReference type="Proteomes" id="UP001164539">
    <property type="component" value="Chromosome 1"/>
</dbReference>
<evidence type="ECO:0000313" key="2">
    <source>
        <dbReference type="Proteomes" id="UP001164539"/>
    </source>
</evidence>
<gene>
    <name evidence="1" type="ORF">OWV82_002084</name>
</gene>